<keyword evidence="3" id="KW-0472">Membrane</keyword>
<proteinExistence type="predicted"/>
<feature type="transmembrane region" description="Helical" evidence="3">
    <location>
        <begin position="157"/>
        <end position="181"/>
    </location>
</feature>
<dbReference type="EMBL" id="JAGINW010000001">
    <property type="protein sequence ID" value="MBP2323806.1"/>
    <property type="molecule type" value="Genomic_DNA"/>
</dbReference>
<organism evidence="5 6">
    <name type="scientific">Kibdelosporangium banguiense</name>
    <dbReference type="NCBI Taxonomy" id="1365924"/>
    <lineage>
        <taxon>Bacteria</taxon>
        <taxon>Bacillati</taxon>
        <taxon>Actinomycetota</taxon>
        <taxon>Actinomycetes</taxon>
        <taxon>Pseudonocardiales</taxon>
        <taxon>Pseudonocardiaceae</taxon>
        <taxon>Kibdelosporangium</taxon>
    </lineage>
</organism>
<keyword evidence="1" id="KW-0067">ATP-binding</keyword>
<feature type="compositionally biased region" description="Basic and acidic residues" evidence="2">
    <location>
        <begin position="1"/>
        <end position="12"/>
    </location>
</feature>
<keyword evidence="3" id="KW-0812">Transmembrane</keyword>
<name>A0ABS4TH99_9PSEU</name>
<reference evidence="5 6" key="1">
    <citation type="submission" date="2021-03" db="EMBL/GenBank/DDBJ databases">
        <title>Sequencing the genomes of 1000 actinobacteria strains.</title>
        <authorList>
            <person name="Klenk H.-P."/>
        </authorList>
    </citation>
    <scope>NUCLEOTIDE SEQUENCE [LARGE SCALE GENOMIC DNA]</scope>
    <source>
        <strain evidence="5 6">DSM 46670</strain>
    </source>
</reference>
<evidence type="ECO:0000259" key="4">
    <source>
        <dbReference type="PROSITE" id="PS50901"/>
    </source>
</evidence>
<dbReference type="RefSeq" id="WP_209640726.1">
    <property type="nucleotide sequence ID" value="NZ_JAGINW010000001.1"/>
</dbReference>
<feature type="region of interest" description="Disordered" evidence="2">
    <location>
        <begin position="1"/>
        <end position="31"/>
    </location>
</feature>
<comment type="caution">
    <text evidence="5">The sequence shown here is derived from an EMBL/GenBank/DDBJ whole genome shotgun (WGS) entry which is preliminary data.</text>
</comment>
<dbReference type="Gene3D" id="3.40.50.300">
    <property type="entry name" value="P-loop containing nucleotide triphosphate hydrolases"/>
    <property type="match status" value="1"/>
</dbReference>
<evidence type="ECO:0000256" key="1">
    <source>
        <dbReference type="PROSITE-ProRule" id="PRU00289"/>
    </source>
</evidence>
<keyword evidence="3" id="KW-1133">Transmembrane helix</keyword>
<feature type="binding site" evidence="1">
    <location>
        <begin position="354"/>
        <end position="361"/>
    </location>
    <ligand>
        <name>ATP</name>
        <dbReference type="ChEBI" id="CHEBI:30616"/>
    </ligand>
</feature>
<accession>A0ABS4TH99</accession>
<gene>
    <name evidence="5" type="ORF">JOF56_004191</name>
</gene>
<dbReference type="PROSITE" id="PS50901">
    <property type="entry name" value="FTSK"/>
    <property type="match status" value="1"/>
</dbReference>
<feature type="domain" description="FtsK" evidence="4">
    <location>
        <begin position="327"/>
        <end position="541"/>
    </location>
</feature>
<evidence type="ECO:0000256" key="2">
    <source>
        <dbReference type="SAM" id="MobiDB-lite"/>
    </source>
</evidence>
<keyword evidence="1" id="KW-0547">Nucleotide-binding</keyword>
<evidence type="ECO:0000256" key="3">
    <source>
        <dbReference type="SAM" id="Phobius"/>
    </source>
</evidence>
<dbReference type="Pfam" id="PF01580">
    <property type="entry name" value="FtsK_SpoIIIE"/>
    <property type="match status" value="1"/>
</dbReference>
<dbReference type="SUPFAM" id="SSF52540">
    <property type="entry name" value="P-loop containing nucleoside triphosphate hydrolases"/>
    <property type="match status" value="1"/>
</dbReference>
<evidence type="ECO:0000313" key="5">
    <source>
        <dbReference type="EMBL" id="MBP2323806.1"/>
    </source>
</evidence>
<keyword evidence="6" id="KW-1185">Reference proteome</keyword>
<evidence type="ECO:0000313" key="6">
    <source>
        <dbReference type="Proteomes" id="UP001519332"/>
    </source>
</evidence>
<dbReference type="Proteomes" id="UP001519332">
    <property type="component" value="Unassembled WGS sequence"/>
</dbReference>
<dbReference type="InterPro" id="IPR002543">
    <property type="entry name" value="FtsK_dom"/>
</dbReference>
<dbReference type="InterPro" id="IPR027417">
    <property type="entry name" value="P-loop_NTPase"/>
</dbReference>
<sequence length="738" mass="79018">MNASPRDDRTGDDMGELVPFPCPSTAPASSTGTTLIASANEFDTSGPVVGAELLTDVEQHQRVNAHRWTELVAAIVPARWQNRDHHNHVRAELVLRAVRVPLRYPVAVARGSVTAARAWWAWVSVRDFYDAAKQAQQLAQRFQDIQRYRVRRRWSTLGVLVVGGAGLLVTGMVVGPIVWWATAAPVSVALAVAGRRKDGSPGRKNVFPGTRTLAWTINGDVLVEAFQAAKVIGPKDGLAFFLRPRRDGDGWAVIIDLPAGRKASSAIAARESLASALGVDETQLILERVRGTGGHAGRVAVWVADTDPLAQPPLRSYLEDLPGLSIWDGVTIGATARGKVVTVAFCWTAWLIAGLPRYGKSNLLRLFLVAACLDPHTRIYAVDLKDGADFNPLRPVAHRLLIASAEGAETEETLLRLLALLIELESEVLDRYKRFKDMPEADVPEGKITRDLVAAGMPWLVLAIDECQLAFEELGSDTKQVKDLRRVIVDKVSWLVRKGPAAGATVLLATQKPDRGAIPTRLRDNISSRAALRLPTQQSNDMALGTGKGAAGVDATKFTERHRGAAWLLADDLSGVGASEGVIIRAAKLDLAPTRAAAEAGRERRVALGLLTGDAAGHHPPAPVEGATLTELVAASGAGAEPVDAESVESVESEAARPMPEVLELLADVLGEDETGIVATADLAQRIGWDPKALGEALRRLDIPAPRPPRQRIGGSKHPVSAQSIDAIIAAIVEHDGK</sequence>
<protein>
    <submittedName>
        <fullName evidence="5">S-DNA-T family DNA segregation ATPase FtsK/SpoIIIE</fullName>
    </submittedName>
</protein>